<feature type="domain" description="NAD-dependent epimerase/dehydratase" evidence="6">
    <location>
        <begin position="29"/>
        <end position="268"/>
    </location>
</feature>
<dbReference type="InterPro" id="IPR036291">
    <property type="entry name" value="NAD(P)-bd_dom_sf"/>
</dbReference>
<dbReference type="GO" id="GO:0042732">
    <property type="term" value="P:D-xylose metabolic process"/>
    <property type="evidence" value="ECO:0007669"/>
    <property type="project" value="InterPro"/>
</dbReference>
<dbReference type="Pfam" id="PF01370">
    <property type="entry name" value="Epimerase"/>
    <property type="match status" value="1"/>
</dbReference>
<dbReference type="EMBL" id="MFQZ01000001">
    <property type="protein sequence ID" value="OGH88690.1"/>
    <property type="molecule type" value="Genomic_DNA"/>
</dbReference>
<proteinExistence type="predicted"/>
<dbReference type="GO" id="GO:0070403">
    <property type="term" value="F:NAD+ binding"/>
    <property type="evidence" value="ECO:0007669"/>
    <property type="project" value="InterPro"/>
</dbReference>
<dbReference type="SUPFAM" id="SSF51735">
    <property type="entry name" value="NAD(P)-binding Rossmann-fold domains"/>
    <property type="match status" value="1"/>
</dbReference>
<evidence type="ECO:0000256" key="1">
    <source>
        <dbReference type="ARBA" id="ARBA00001911"/>
    </source>
</evidence>
<dbReference type="PANTHER" id="PTHR43078">
    <property type="entry name" value="UDP-GLUCURONIC ACID DECARBOXYLASE-RELATED"/>
    <property type="match status" value="1"/>
</dbReference>
<reference evidence="7 8" key="1">
    <citation type="journal article" date="2016" name="Nat. Commun.">
        <title>Thousands of microbial genomes shed light on interconnected biogeochemical processes in an aquifer system.</title>
        <authorList>
            <person name="Anantharaman K."/>
            <person name="Brown C.T."/>
            <person name="Hug L.A."/>
            <person name="Sharon I."/>
            <person name="Castelle C.J."/>
            <person name="Probst A.J."/>
            <person name="Thomas B.C."/>
            <person name="Singh A."/>
            <person name="Wilkins M.J."/>
            <person name="Karaoz U."/>
            <person name="Brodie E.L."/>
            <person name="Williams K.H."/>
            <person name="Hubbard S.S."/>
            <person name="Banfield J.F."/>
        </authorList>
    </citation>
    <scope>NUCLEOTIDE SEQUENCE [LARGE SCALE GENOMIC DNA]</scope>
</reference>
<sequence length="343" mass="37605">MNQLTEYLLKDAELIANQLNPADFADKTILISGATGMVGTYFVAALINLIKNNKLNTRLIAIAHSAPVEYYQELLRLVKAEFISGDLTDQNFCESLPEADYIIHAAGYAQPGKFLQDQTRTLKINTLSTFYLLDKLKTDGKFLFVGSSEIYSGLPKGPFKESDIGSVSTDHPRYCYIEGKRAGEAICASYRSKGVKAKVARLSLAYGPGTRPGDQRAMTSFIEKALNNGKIELLDKGEAVRTYCYVADAVAVMLKILFAGTELVYNVGGVSSVTIAELAKQIGVNLNVPVNFPKSAVGLPGSPQNVSVDMNKYEKQFNKINYLNFKDGLNKTISWVKLLLNAK</sequence>
<dbReference type="PANTHER" id="PTHR43078:SF6">
    <property type="entry name" value="UDP-GLUCURONIC ACID DECARBOXYLASE 1"/>
    <property type="match status" value="1"/>
</dbReference>
<keyword evidence="4" id="KW-0456">Lyase</keyword>
<feature type="transmembrane region" description="Helical" evidence="5">
    <location>
        <begin position="29"/>
        <end position="50"/>
    </location>
</feature>
<accession>A0A1F6NXY9</accession>
<dbReference type="Proteomes" id="UP000177907">
    <property type="component" value="Unassembled WGS sequence"/>
</dbReference>
<dbReference type="STRING" id="1798704.A3J93_01175"/>
<protein>
    <recommendedName>
        <fullName evidence="6">NAD-dependent epimerase/dehydratase domain-containing protein</fullName>
    </recommendedName>
</protein>
<evidence type="ECO:0000259" key="6">
    <source>
        <dbReference type="Pfam" id="PF01370"/>
    </source>
</evidence>
<evidence type="ECO:0000256" key="5">
    <source>
        <dbReference type="SAM" id="Phobius"/>
    </source>
</evidence>
<keyword evidence="5" id="KW-0472">Membrane</keyword>
<dbReference type="GO" id="GO:0048040">
    <property type="term" value="F:UDP-glucuronate decarboxylase activity"/>
    <property type="evidence" value="ECO:0007669"/>
    <property type="project" value="TreeGrafter"/>
</dbReference>
<evidence type="ECO:0000256" key="3">
    <source>
        <dbReference type="ARBA" id="ARBA00023027"/>
    </source>
</evidence>
<comment type="cofactor">
    <cofactor evidence="1">
        <name>NAD(+)</name>
        <dbReference type="ChEBI" id="CHEBI:57540"/>
    </cofactor>
</comment>
<gene>
    <name evidence="7" type="ORF">A3J93_01175</name>
</gene>
<keyword evidence="3" id="KW-0520">NAD</keyword>
<evidence type="ECO:0000313" key="8">
    <source>
        <dbReference type="Proteomes" id="UP000177907"/>
    </source>
</evidence>
<dbReference type="InterPro" id="IPR001509">
    <property type="entry name" value="Epimerase_deHydtase"/>
</dbReference>
<dbReference type="AlphaFoldDB" id="A0A1F6NXY9"/>
<dbReference type="Gene3D" id="3.40.50.720">
    <property type="entry name" value="NAD(P)-binding Rossmann-like Domain"/>
    <property type="match status" value="1"/>
</dbReference>
<evidence type="ECO:0000256" key="2">
    <source>
        <dbReference type="ARBA" id="ARBA00022793"/>
    </source>
</evidence>
<organism evidence="7 8">
    <name type="scientific">Candidatus Magasanikbacteria bacterium RIFOXYC2_FULL_42_28</name>
    <dbReference type="NCBI Taxonomy" id="1798704"/>
    <lineage>
        <taxon>Bacteria</taxon>
        <taxon>Candidatus Magasanikiibacteriota</taxon>
    </lineage>
</organism>
<comment type="caution">
    <text evidence="7">The sequence shown here is derived from an EMBL/GenBank/DDBJ whole genome shotgun (WGS) entry which is preliminary data.</text>
</comment>
<evidence type="ECO:0000256" key="4">
    <source>
        <dbReference type="ARBA" id="ARBA00023239"/>
    </source>
</evidence>
<dbReference type="GO" id="GO:0005737">
    <property type="term" value="C:cytoplasm"/>
    <property type="evidence" value="ECO:0007669"/>
    <property type="project" value="TreeGrafter"/>
</dbReference>
<evidence type="ECO:0000313" key="7">
    <source>
        <dbReference type="EMBL" id="OGH88690.1"/>
    </source>
</evidence>
<name>A0A1F6NXY9_9BACT</name>
<keyword evidence="2" id="KW-0210">Decarboxylase</keyword>
<dbReference type="InterPro" id="IPR044516">
    <property type="entry name" value="UXS-like"/>
</dbReference>
<keyword evidence="5" id="KW-1133">Transmembrane helix</keyword>
<keyword evidence="5" id="KW-0812">Transmembrane</keyword>